<sequence>MNAVLDRFFPASRTPVPGKPGERIDGYLALEDYGAIGEGRSVALSGADGSIDWWCVPNMDSPPLFDRLLDGENGGRFSISPDVPFEVEQHYRDGSNVLETTFRTAGGTAILTESLNSGTAGRLPWAELGRRIEGIDGSVRFNLLMRPGRRGDTVNPYHSTIGKQVVFNVGKVVGLFLHTDGLSFDWSDECISGAFTVSAGERRVVAIVACSDGPLVVPPIDEIDARIDISHDEWRVWAERVTHDGAHRDAFVRSALALKLLLFSPSGAIAAAPTTSLPEKIGGPKNYDYRFAWVRDAGYTIKAFLAAGAEAEAKAAFSWLLNQLEEHGTQVCYTLDGGLVTDIREWDMPGYRSSRPVVTGNAATKQKQHGVYGDIFETASRFVERGNILDARSAATLSRLADECADLWRTPDSGIWELEDIQHYTMSKISCWQALARAVELADDGQLPTTCRERWLRERDRIQDWIETNCWSESVGSFVMYPGSTRIDASLALAVRFGFDGRDRLRKTLEAIDRELGSGIFHYRYSGAEKEEGCFLACSYWAAEAWAMLGEGEAARKRLSMLGESLARGPGILPEMVDPKSGAFLGNMPQGLSHLAHIMAMSTAYGQSPDDEEGQSDA</sequence>
<dbReference type="GO" id="GO:0004553">
    <property type="term" value="F:hydrolase activity, hydrolyzing O-glycosyl compounds"/>
    <property type="evidence" value="ECO:0007669"/>
    <property type="project" value="UniProtKB-ARBA"/>
</dbReference>
<dbReference type="InterPro" id="IPR008928">
    <property type="entry name" value="6-hairpin_glycosidase_sf"/>
</dbReference>
<dbReference type="SUPFAM" id="SSF48208">
    <property type="entry name" value="Six-hairpin glycosidases"/>
    <property type="match status" value="1"/>
</dbReference>
<dbReference type="GO" id="GO:0005975">
    <property type="term" value="P:carbohydrate metabolic process"/>
    <property type="evidence" value="ECO:0007669"/>
    <property type="project" value="InterPro"/>
</dbReference>
<dbReference type="EMBL" id="LC066377">
    <property type="protein sequence ID" value="BAT28577.1"/>
    <property type="molecule type" value="Genomic_DNA"/>
</dbReference>
<dbReference type="Gene3D" id="1.50.10.10">
    <property type="match status" value="1"/>
</dbReference>
<evidence type="ECO:0000259" key="1">
    <source>
        <dbReference type="Pfam" id="PF00723"/>
    </source>
</evidence>
<evidence type="ECO:0000259" key="2">
    <source>
        <dbReference type="Pfam" id="PF19291"/>
    </source>
</evidence>
<dbReference type="Pfam" id="PF00723">
    <property type="entry name" value="Glyco_hydro_15"/>
    <property type="match status" value="1"/>
</dbReference>
<dbReference type="InterPro" id="IPR012341">
    <property type="entry name" value="6hp_glycosidase-like_sf"/>
</dbReference>
<dbReference type="InterPro" id="IPR011613">
    <property type="entry name" value="GH15-like"/>
</dbReference>
<dbReference type="OrthoDB" id="3902805at2"/>
<dbReference type="RefSeq" id="WP_083507646.1">
    <property type="nucleotide sequence ID" value="NZ_BBWR01000002.1"/>
</dbReference>
<dbReference type="PANTHER" id="PTHR31616:SF0">
    <property type="entry name" value="GLUCAN 1,4-ALPHA-GLUCOSIDASE"/>
    <property type="match status" value="1"/>
</dbReference>
<reference evidence="3" key="1">
    <citation type="journal article" date="2015" name="Proc. Natl. Acad. Sci. U.S.A.">
        <title>Bacterial clade with the ribosomal RNA operon on a small plasmid rather than the chromosome.</title>
        <authorList>
            <person name="Anda M."/>
            <person name="Ohtsubo Y."/>
            <person name="Okubo T."/>
            <person name="Sugawara M."/>
            <person name="Nagata Y."/>
            <person name="Tsuda M."/>
            <person name="Minamisawa K."/>
            <person name="Mitsui H."/>
        </authorList>
    </citation>
    <scope>NUCLEOTIDE SEQUENCE</scope>
    <source>
        <strain evidence="3">JCM 14755</strain>
    </source>
</reference>
<dbReference type="AlphaFoldDB" id="A0A0N7KY30"/>
<name>A0A0N7KY30_9HYPH</name>
<accession>A0A0N7KY30</accession>
<protein>
    <submittedName>
        <fullName evidence="3">Glycoside hydrolase 15-related protein</fullName>
    </submittedName>
</protein>
<feature type="domain" description="Trehalase-like N-terminal" evidence="2">
    <location>
        <begin position="31"/>
        <end position="112"/>
    </location>
</feature>
<evidence type="ECO:0000313" key="3">
    <source>
        <dbReference type="EMBL" id="BAT28577.1"/>
    </source>
</evidence>
<organism evidence="3">
    <name type="scientific">Aureimonas frigidaquae</name>
    <dbReference type="NCBI Taxonomy" id="424757"/>
    <lineage>
        <taxon>Bacteria</taxon>
        <taxon>Pseudomonadati</taxon>
        <taxon>Pseudomonadota</taxon>
        <taxon>Alphaproteobacteria</taxon>
        <taxon>Hyphomicrobiales</taxon>
        <taxon>Aurantimonadaceae</taxon>
        <taxon>Aureimonas</taxon>
    </lineage>
</organism>
<dbReference type="InterPro" id="IPR045582">
    <property type="entry name" value="Trehalase-like_N"/>
</dbReference>
<proteinExistence type="predicted"/>
<keyword evidence="3" id="KW-0378">Hydrolase</keyword>
<dbReference type="Pfam" id="PF19291">
    <property type="entry name" value="TREH_N"/>
    <property type="match status" value="1"/>
</dbReference>
<dbReference type="PANTHER" id="PTHR31616">
    <property type="entry name" value="TREHALASE"/>
    <property type="match status" value="1"/>
</dbReference>
<feature type="domain" description="GH15-like" evidence="1">
    <location>
        <begin position="246"/>
        <end position="546"/>
    </location>
</feature>